<dbReference type="EMBL" id="ARQD01000002">
    <property type="protein sequence ID" value="KIX85133.1"/>
    <property type="molecule type" value="Genomic_DNA"/>
</dbReference>
<keyword evidence="2" id="KW-1185">Reference proteome</keyword>
<reference evidence="1 2" key="1">
    <citation type="journal article" date="2013" name="Proc. Natl. Acad. Sci. U.S.A.">
        <title>Candidate phylum TM6 genome recovered from a hospital sink biofilm provides genomic insights into this uncultivated phylum.</title>
        <authorList>
            <person name="McLean J.S."/>
            <person name="Lombardo M.J."/>
            <person name="Badger J.H."/>
            <person name="Edlund A."/>
            <person name="Novotny M."/>
            <person name="Yee-Greenbaum J."/>
            <person name="Vyahhi N."/>
            <person name="Hall A.P."/>
            <person name="Yang Y."/>
            <person name="Dupont C.L."/>
            <person name="Ziegler M.G."/>
            <person name="Chitsaz H."/>
            <person name="Allen A.E."/>
            <person name="Yooseph S."/>
            <person name="Tesler G."/>
            <person name="Pevzner P.A."/>
            <person name="Friedman R.M."/>
            <person name="Nealson K.H."/>
            <person name="Venter J.C."/>
            <person name="Lasken R.S."/>
        </authorList>
    </citation>
    <scope>NUCLEOTIDE SEQUENCE [LARGE SCALE GENOMIC DNA]</scope>
    <source>
        <strain evidence="1 2">TM6SC1</strain>
    </source>
</reference>
<evidence type="ECO:0000313" key="1">
    <source>
        <dbReference type="EMBL" id="KIX85133.1"/>
    </source>
</evidence>
<dbReference type="STRING" id="1306947.J120_02200"/>
<sequence>MVSINYKLIILLCSIILTDVHGSARSACHIASVGKSNCTHSSGQVRTDILSLKQSAARAYARVLVHSYAKKISQEDLNALSTVVAAVKTIIDITSFADIQGDIMGWYHVVFELAYGDLFWSYFDTYKYASVYDQMAARKDILEAALGNEYISDFLGNMYKKILLVGYRYLHQLAESVKKGEIIILGNKLNGIKLFMPKIYQGRKGYVHCSLMSYVCTHPTYYTANEKIDSNENISVSVYDEFLSMLSTLQSKNVLDKVTIFNSCDSSKTKNNTEESSVYVLEYLLRQADLDKDLMVYYYERAYWLIAHGYHLDTELCYYDNTIDAGSIYIVTFLKNIFNSSDHKYHDFFIQAVDKLEALGPFQGDGYNINNEDLNTTINRTVEKVDAYNNMYELVDNIKKDSDLNLYLADLFKRMDQYFKK</sequence>
<organism evidence="1 2">
    <name type="scientific">candidate division TM6 bacterium JCVI TM6SC1</name>
    <dbReference type="NCBI Taxonomy" id="1306947"/>
    <lineage>
        <taxon>Bacteria</taxon>
        <taxon>Candidatus Babelota</taxon>
        <taxon>Vermiphilus</taxon>
    </lineage>
</organism>
<dbReference type="Proteomes" id="UP000032214">
    <property type="component" value="Unassembled WGS sequence"/>
</dbReference>
<evidence type="ECO:0000313" key="2">
    <source>
        <dbReference type="Proteomes" id="UP000032214"/>
    </source>
</evidence>
<comment type="caution">
    <text evidence="1">The sequence shown here is derived from an EMBL/GenBank/DDBJ whole genome shotgun (WGS) entry which is preliminary data.</text>
</comment>
<dbReference type="AlphaFoldDB" id="A0A0D2JLA7"/>
<protein>
    <submittedName>
        <fullName evidence="1">Uncharacterized protein</fullName>
    </submittedName>
</protein>
<name>A0A0D2JLA7_9BACT</name>
<proteinExistence type="predicted"/>
<accession>A0A0D2JLA7</accession>
<gene>
    <name evidence="1" type="ORF">J120_02200</name>
</gene>